<keyword evidence="2" id="KW-0560">Oxidoreductase</keyword>
<dbReference type="Proteomes" id="UP001596099">
    <property type="component" value="Unassembled WGS sequence"/>
</dbReference>
<dbReference type="Pfam" id="PF13561">
    <property type="entry name" value="adh_short_C2"/>
    <property type="match status" value="1"/>
</dbReference>
<dbReference type="InterPro" id="IPR036291">
    <property type="entry name" value="NAD(P)-bd_dom_sf"/>
</dbReference>
<accession>A0ABD5RIE9</accession>
<keyword evidence="4" id="KW-1185">Reference proteome</keyword>
<dbReference type="PANTHER" id="PTHR42760">
    <property type="entry name" value="SHORT-CHAIN DEHYDROGENASES/REDUCTASES FAMILY MEMBER"/>
    <property type="match status" value="1"/>
</dbReference>
<comment type="similarity">
    <text evidence="1">Belongs to the short-chain dehydrogenases/reductases (SDR) family.</text>
</comment>
<gene>
    <name evidence="3" type="ORF">ACFPYI_02165</name>
</gene>
<dbReference type="PANTHER" id="PTHR42760:SF133">
    <property type="entry name" value="3-OXOACYL-[ACYL-CARRIER-PROTEIN] REDUCTASE"/>
    <property type="match status" value="1"/>
</dbReference>
<sequence length="271" mass="29105">MPSRSESRESRDSDADERGLFDLTGRTVVVAGGAGLIGTALSAGIAEQGATVVVADAAPERGRAVAEDVDGAFVETDVTDEASVESLFETVVAEHGGLDGLVNCSYPRNANYGRRYEDVTYADWRENVDLHLNSYFLVTHRASLVMREAGGGSVVNFGSTYGVQAPDFSVYEGTEMTSPVEYAAIKGGVRNLTRYVASYLGRDGVRVNTVSPGGVFDEQHPTFVEEYERRTPLGRMARPEDLVGAVVYLLSDASAYVTGHDLRVDGGWTIC</sequence>
<proteinExistence type="inferred from homology"/>
<reference evidence="3 4" key="1">
    <citation type="journal article" date="2019" name="Int. J. Syst. Evol. Microbiol.">
        <title>The Global Catalogue of Microorganisms (GCM) 10K type strain sequencing project: providing services to taxonomists for standard genome sequencing and annotation.</title>
        <authorList>
            <consortium name="The Broad Institute Genomics Platform"/>
            <consortium name="The Broad Institute Genome Sequencing Center for Infectious Disease"/>
            <person name="Wu L."/>
            <person name="Ma J."/>
        </authorList>
    </citation>
    <scope>NUCLEOTIDE SEQUENCE [LARGE SCALE GENOMIC DNA]</scope>
    <source>
        <strain evidence="3 4">CGMCC 1.12543</strain>
    </source>
</reference>
<dbReference type="RefSeq" id="WP_247418798.1">
    <property type="nucleotide sequence ID" value="NZ_JALLGW010000002.1"/>
</dbReference>
<dbReference type="NCBIfam" id="NF006619">
    <property type="entry name" value="PRK09186.1"/>
    <property type="match status" value="1"/>
</dbReference>
<name>A0ABD5RIE9_9EURY</name>
<dbReference type="AlphaFoldDB" id="A0ABD5RIE9"/>
<evidence type="ECO:0000256" key="2">
    <source>
        <dbReference type="ARBA" id="ARBA00023002"/>
    </source>
</evidence>
<evidence type="ECO:0000313" key="3">
    <source>
        <dbReference type="EMBL" id="MFC5970126.1"/>
    </source>
</evidence>
<evidence type="ECO:0000313" key="4">
    <source>
        <dbReference type="Proteomes" id="UP001596099"/>
    </source>
</evidence>
<organism evidence="3 4">
    <name type="scientific">Halomarina salina</name>
    <dbReference type="NCBI Taxonomy" id="1872699"/>
    <lineage>
        <taxon>Archaea</taxon>
        <taxon>Methanobacteriati</taxon>
        <taxon>Methanobacteriota</taxon>
        <taxon>Stenosarchaea group</taxon>
        <taxon>Halobacteria</taxon>
        <taxon>Halobacteriales</taxon>
        <taxon>Natronomonadaceae</taxon>
        <taxon>Halomarina</taxon>
    </lineage>
</organism>
<dbReference type="SUPFAM" id="SSF51735">
    <property type="entry name" value="NAD(P)-binding Rossmann-fold domains"/>
    <property type="match status" value="1"/>
</dbReference>
<dbReference type="PRINTS" id="PR00081">
    <property type="entry name" value="GDHRDH"/>
</dbReference>
<protein>
    <submittedName>
        <fullName evidence="3">Oxidoreductase</fullName>
    </submittedName>
</protein>
<evidence type="ECO:0000256" key="1">
    <source>
        <dbReference type="ARBA" id="ARBA00006484"/>
    </source>
</evidence>
<dbReference type="FunFam" id="3.40.50.720:FF:000084">
    <property type="entry name" value="Short-chain dehydrogenase reductase"/>
    <property type="match status" value="1"/>
</dbReference>
<comment type="caution">
    <text evidence="3">The sequence shown here is derived from an EMBL/GenBank/DDBJ whole genome shotgun (WGS) entry which is preliminary data.</text>
</comment>
<dbReference type="EMBL" id="JBHSQH010000001">
    <property type="protein sequence ID" value="MFC5970126.1"/>
    <property type="molecule type" value="Genomic_DNA"/>
</dbReference>
<dbReference type="Gene3D" id="3.40.50.720">
    <property type="entry name" value="NAD(P)-binding Rossmann-like Domain"/>
    <property type="match status" value="1"/>
</dbReference>
<dbReference type="InterPro" id="IPR002347">
    <property type="entry name" value="SDR_fam"/>
</dbReference>
<dbReference type="GO" id="GO:0016491">
    <property type="term" value="F:oxidoreductase activity"/>
    <property type="evidence" value="ECO:0007669"/>
    <property type="project" value="UniProtKB-KW"/>
</dbReference>